<comment type="caution">
    <text evidence="17">The sequence shown here is derived from an EMBL/GenBank/DDBJ whole genome shotgun (WGS) entry which is preliminary data.</text>
</comment>
<evidence type="ECO:0000256" key="7">
    <source>
        <dbReference type="ARBA" id="ARBA00023027"/>
    </source>
</evidence>
<evidence type="ECO:0000259" key="15">
    <source>
        <dbReference type="Pfam" id="PF00725"/>
    </source>
</evidence>
<evidence type="ECO:0000256" key="13">
    <source>
        <dbReference type="ARBA" id="ARBA00049556"/>
    </source>
</evidence>
<evidence type="ECO:0000256" key="12">
    <source>
        <dbReference type="ARBA" id="ARBA00023268"/>
    </source>
</evidence>
<dbReference type="InterPro" id="IPR006176">
    <property type="entry name" value="3-OHacyl-CoA_DH_NAD-bd"/>
</dbReference>
<keyword evidence="6" id="KW-0560">Oxidoreductase</keyword>
<dbReference type="InterPro" id="IPR006108">
    <property type="entry name" value="3HC_DH_C"/>
</dbReference>
<evidence type="ECO:0000256" key="8">
    <source>
        <dbReference type="ARBA" id="ARBA00023098"/>
    </source>
</evidence>
<evidence type="ECO:0000313" key="19">
    <source>
        <dbReference type="Proteomes" id="UP000199541"/>
    </source>
</evidence>
<evidence type="ECO:0000313" key="17">
    <source>
        <dbReference type="EMBL" id="GHE02824.1"/>
    </source>
</evidence>
<evidence type="ECO:0000256" key="6">
    <source>
        <dbReference type="ARBA" id="ARBA00023002"/>
    </source>
</evidence>
<dbReference type="SUPFAM" id="SSF48179">
    <property type="entry name" value="6-phosphogluconate dehydrogenase C-terminal domain-like"/>
    <property type="match status" value="2"/>
</dbReference>
<comment type="subcellular location">
    <subcellularLocation>
        <location evidence="1">Peroxisome</location>
    </subcellularLocation>
</comment>
<dbReference type="PROSITE" id="PS00166">
    <property type="entry name" value="ENOYL_COA_HYDRATASE"/>
    <property type="match status" value="1"/>
</dbReference>
<keyword evidence="8" id="KW-0443">Lipid metabolism</keyword>
<keyword evidence="11" id="KW-0456">Lyase</keyword>
<dbReference type="Pfam" id="PF00725">
    <property type="entry name" value="3HCDH"/>
    <property type="match status" value="2"/>
</dbReference>
<keyword evidence="7" id="KW-0520">NAD</keyword>
<dbReference type="InterPro" id="IPR018376">
    <property type="entry name" value="Enoyl-CoA_hyd/isom_CS"/>
</dbReference>
<dbReference type="GO" id="GO:0016853">
    <property type="term" value="F:isomerase activity"/>
    <property type="evidence" value="ECO:0007669"/>
    <property type="project" value="UniProtKB-KW"/>
</dbReference>
<evidence type="ECO:0000256" key="3">
    <source>
        <dbReference type="ARBA" id="ARBA00008750"/>
    </source>
</evidence>
<evidence type="ECO:0000259" key="16">
    <source>
        <dbReference type="Pfam" id="PF02737"/>
    </source>
</evidence>
<evidence type="ECO:0000256" key="4">
    <source>
        <dbReference type="ARBA" id="ARBA00022832"/>
    </source>
</evidence>
<gene>
    <name evidence="17" type="ORF">GCM10008024_23890</name>
    <name evidence="18" type="ORF">SAMN05444006_11136</name>
</gene>
<dbReference type="SUPFAM" id="SSF51735">
    <property type="entry name" value="NAD(P)-binding Rossmann-fold domains"/>
    <property type="match status" value="1"/>
</dbReference>
<evidence type="ECO:0000256" key="9">
    <source>
        <dbReference type="ARBA" id="ARBA00023140"/>
    </source>
</evidence>
<dbReference type="EMBL" id="BNAB01000010">
    <property type="protein sequence ID" value="GHE02824.1"/>
    <property type="molecule type" value="Genomic_DNA"/>
</dbReference>
<keyword evidence="4" id="KW-0276">Fatty acid metabolism</keyword>
<dbReference type="PANTHER" id="PTHR23309">
    <property type="entry name" value="3-HYDROXYACYL-COA DEHYROGENASE"/>
    <property type="match status" value="1"/>
</dbReference>
<evidence type="ECO:0000256" key="11">
    <source>
        <dbReference type="ARBA" id="ARBA00023239"/>
    </source>
</evidence>
<accession>A0AAN4USE6</accession>
<comment type="catalytic activity">
    <reaction evidence="13">
        <text>a (3S)-3-hydroxyacyl-CoA + NAD(+) = a 3-oxoacyl-CoA + NADH + H(+)</text>
        <dbReference type="Rhea" id="RHEA:22432"/>
        <dbReference type="ChEBI" id="CHEBI:15378"/>
        <dbReference type="ChEBI" id="CHEBI:57318"/>
        <dbReference type="ChEBI" id="CHEBI:57540"/>
        <dbReference type="ChEBI" id="CHEBI:57945"/>
        <dbReference type="ChEBI" id="CHEBI:90726"/>
        <dbReference type="EC" id="1.1.1.35"/>
    </reaction>
</comment>
<dbReference type="Pfam" id="PF02737">
    <property type="entry name" value="3HCDH_N"/>
    <property type="match status" value="1"/>
</dbReference>
<dbReference type="Pfam" id="PF00378">
    <property type="entry name" value="ECH_1"/>
    <property type="match status" value="1"/>
</dbReference>
<dbReference type="Gene3D" id="3.40.50.720">
    <property type="entry name" value="NAD(P)-binding Rossmann-like Domain"/>
    <property type="match status" value="1"/>
</dbReference>
<dbReference type="AlphaFoldDB" id="A0AAN4USE6"/>
<dbReference type="GO" id="GO:0070403">
    <property type="term" value="F:NAD+ binding"/>
    <property type="evidence" value="ECO:0007669"/>
    <property type="project" value="InterPro"/>
</dbReference>
<dbReference type="SUPFAM" id="SSF52096">
    <property type="entry name" value="ClpP/crotonase"/>
    <property type="match status" value="1"/>
</dbReference>
<dbReference type="RefSeq" id="WP_035845661.1">
    <property type="nucleotide sequence ID" value="NZ_BNAB01000010.1"/>
</dbReference>
<dbReference type="Proteomes" id="UP000199541">
    <property type="component" value="Unassembled WGS sequence"/>
</dbReference>
<feature type="domain" description="3-hydroxyacyl-CoA dehydrogenase C-terminal" evidence="15">
    <location>
        <begin position="477"/>
        <end position="570"/>
    </location>
</feature>
<keyword evidence="12" id="KW-0511">Multifunctional enzyme</keyword>
<reference evidence="17" key="3">
    <citation type="submission" date="2023-06" db="EMBL/GenBank/DDBJ databases">
        <authorList>
            <person name="Sun Q."/>
            <person name="Zhou Y."/>
        </authorList>
    </citation>
    <scope>NUCLEOTIDE SEQUENCE</scope>
    <source>
        <strain evidence="17">CGMCC 1.10859</strain>
    </source>
</reference>
<evidence type="ECO:0000256" key="2">
    <source>
        <dbReference type="ARBA" id="ARBA00005005"/>
    </source>
</evidence>
<comment type="pathway">
    <text evidence="2">Lipid metabolism; fatty acid beta-oxidation.</text>
</comment>
<evidence type="ECO:0000256" key="14">
    <source>
        <dbReference type="RuleBase" id="RU003707"/>
    </source>
</evidence>
<evidence type="ECO:0000313" key="20">
    <source>
        <dbReference type="Proteomes" id="UP000634647"/>
    </source>
</evidence>
<dbReference type="InterPro" id="IPR001753">
    <property type="entry name" value="Enoyl-CoA_hydra/iso"/>
</dbReference>
<feature type="domain" description="3-hydroxyacyl-CoA dehydrogenase C-terminal" evidence="15">
    <location>
        <begin position="604"/>
        <end position="688"/>
    </location>
</feature>
<reference evidence="18 19" key="2">
    <citation type="submission" date="2016-10" db="EMBL/GenBank/DDBJ databases">
        <authorList>
            <person name="Varghese N."/>
            <person name="Submissions S."/>
        </authorList>
    </citation>
    <scope>NUCLEOTIDE SEQUENCE [LARGE SCALE GENOMIC DNA]</scope>
    <source>
        <strain evidence="18 19">DSM 24802</strain>
    </source>
</reference>
<keyword evidence="10" id="KW-0413">Isomerase</keyword>
<dbReference type="Gene3D" id="1.10.1040.50">
    <property type="match status" value="1"/>
</dbReference>
<keyword evidence="5" id="KW-0442">Lipid degradation</keyword>
<comment type="similarity">
    <text evidence="14">Belongs to the enoyl-CoA hydratase/isomerase family.</text>
</comment>
<dbReference type="FunFam" id="3.40.50.720:FF:000009">
    <property type="entry name" value="Fatty oxidation complex, alpha subunit"/>
    <property type="match status" value="1"/>
</dbReference>
<comment type="similarity">
    <text evidence="3">In the N-terminal section; belongs to the enoyl-CoA hydratase/isomerase family.</text>
</comment>
<dbReference type="Proteomes" id="UP000634647">
    <property type="component" value="Unassembled WGS sequence"/>
</dbReference>
<organism evidence="17 20">
    <name type="scientific">Allgaiera indica</name>
    <dbReference type="NCBI Taxonomy" id="765699"/>
    <lineage>
        <taxon>Bacteria</taxon>
        <taxon>Pseudomonadati</taxon>
        <taxon>Pseudomonadota</taxon>
        <taxon>Alphaproteobacteria</taxon>
        <taxon>Rhodobacterales</taxon>
        <taxon>Paracoccaceae</taxon>
        <taxon>Allgaiera</taxon>
    </lineage>
</organism>
<dbReference type="EMBL" id="FNOB01000011">
    <property type="protein sequence ID" value="SDX17183.1"/>
    <property type="molecule type" value="Genomic_DNA"/>
</dbReference>
<reference evidence="17" key="1">
    <citation type="journal article" date="2014" name="Int. J. Syst. Evol. Microbiol.">
        <title>Complete genome sequence of Corynebacterium casei LMG S-19264T (=DSM 44701T), isolated from a smear-ripened cheese.</title>
        <authorList>
            <consortium name="US DOE Joint Genome Institute (JGI-PGF)"/>
            <person name="Walter F."/>
            <person name="Albersmeier A."/>
            <person name="Kalinowski J."/>
            <person name="Ruckert C."/>
        </authorList>
    </citation>
    <scope>NUCLEOTIDE SEQUENCE</scope>
    <source>
        <strain evidence="17">CGMCC 1.10859</strain>
    </source>
</reference>
<sequence length="698" mass="74281">MTDTTRINDKISLERQDGIALVRIDNPPVNASGQAVRQGLLEAVDAANADTDVKVIAIYAAGRTFVAGADIREFGKPPKSPALPDVCNQIEASGKPVISVLHGTALGGGLELALATHARVGIKGLRVGLPEILLGLLPGAGGTQRGPRLIGMANTLDIALSGRQVKAEEALSWGLIDRIETGDVREVALAAARDVLAGRLATRRTGELEATRDEAALEAARAMVAKKMARIASAPLCIEAVARATGPLAEGMAFERQCFTEALKTPSGQGMIHAFFAERAVAKIPEAGATPRPVTKIGVIGGGTMGSGIATAALMGGLEVRLIEVADEALERGRATIAKNLDGAVKRGKMSAEKHDAALARLAPSTDMHTLADVDLVIEAVFENMEVKKEIFTKLDAICKPGAVLASNTSYLNIDEIARVTSRPQDVLGLHFFSPAHIMRLLEVVVAEKTAPEVVATGFALGKALRKVAVRAGVCDGFIGNRILAHYGKVIMYMLMDGADPAEIDAALEGFGLAMGPFKVGDLAGLDIGWAERKRRAPLRPAEERYIPIADRICEQGWFGRKTGRGWYLYDDAEIRPNPAAQAIIDAERARAGITPRKFTPEEIVDRFLTAMISESARVVADGIAQRPIDVDAVFLFGYGFPRFRGGPLHHADQIGVAELVARIEAYAKEDAQYWQVPPFLRKLAETGGSFAALNTGD</sequence>
<dbReference type="CDD" id="cd06558">
    <property type="entry name" value="crotonase-like"/>
    <property type="match status" value="1"/>
</dbReference>
<dbReference type="InterPro" id="IPR036291">
    <property type="entry name" value="NAD(P)-bd_dom_sf"/>
</dbReference>
<evidence type="ECO:0000256" key="10">
    <source>
        <dbReference type="ARBA" id="ARBA00023235"/>
    </source>
</evidence>
<dbReference type="GO" id="GO:0016042">
    <property type="term" value="P:lipid catabolic process"/>
    <property type="evidence" value="ECO:0007669"/>
    <property type="project" value="UniProtKB-KW"/>
</dbReference>
<feature type="domain" description="3-hydroxyacyl-CoA dehydrogenase NAD binding" evidence="16">
    <location>
        <begin position="296"/>
        <end position="472"/>
    </location>
</feature>
<protein>
    <submittedName>
        <fullName evidence="17 18">Enoyl-CoA hydratase</fullName>
    </submittedName>
</protein>
<keyword evidence="9" id="KW-0576">Peroxisome</keyword>
<dbReference type="GO" id="GO:0003857">
    <property type="term" value="F:(3S)-3-hydroxyacyl-CoA dehydrogenase (NAD+) activity"/>
    <property type="evidence" value="ECO:0007669"/>
    <property type="project" value="UniProtKB-EC"/>
</dbReference>
<keyword evidence="19" id="KW-1185">Reference proteome</keyword>
<dbReference type="GO" id="GO:0004300">
    <property type="term" value="F:enoyl-CoA hydratase activity"/>
    <property type="evidence" value="ECO:0007669"/>
    <property type="project" value="UniProtKB-ARBA"/>
</dbReference>
<dbReference type="InterPro" id="IPR029045">
    <property type="entry name" value="ClpP/crotonase-like_dom_sf"/>
</dbReference>
<evidence type="ECO:0000313" key="18">
    <source>
        <dbReference type="EMBL" id="SDX17183.1"/>
    </source>
</evidence>
<dbReference type="Gene3D" id="3.90.226.10">
    <property type="entry name" value="2-enoyl-CoA Hydratase, Chain A, domain 1"/>
    <property type="match status" value="1"/>
</dbReference>
<dbReference type="GO" id="GO:0006631">
    <property type="term" value="P:fatty acid metabolic process"/>
    <property type="evidence" value="ECO:0007669"/>
    <property type="project" value="UniProtKB-KW"/>
</dbReference>
<dbReference type="InterPro" id="IPR008927">
    <property type="entry name" value="6-PGluconate_DH-like_C_sf"/>
</dbReference>
<proteinExistence type="inferred from homology"/>
<name>A0AAN4USE6_9RHOB</name>
<evidence type="ECO:0000256" key="1">
    <source>
        <dbReference type="ARBA" id="ARBA00004275"/>
    </source>
</evidence>
<dbReference type="FunFam" id="1.10.1040.50:FF:000006">
    <property type="entry name" value="Peroxisomal bifunctional enzyme"/>
    <property type="match status" value="1"/>
</dbReference>
<evidence type="ECO:0000256" key="5">
    <source>
        <dbReference type="ARBA" id="ARBA00022963"/>
    </source>
</evidence>